<reference evidence="2 3" key="1">
    <citation type="journal article" date="2016" name="DNA Res.">
        <title>Genome sequence of Aspergillus luchuensis NBRC 4314.</title>
        <authorList>
            <person name="Yamada O."/>
            <person name="Machida M."/>
            <person name="Hosoyama A."/>
            <person name="Goto M."/>
            <person name="Takahashi T."/>
            <person name="Futagami T."/>
            <person name="Yamagata Y."/>
            <person name="Takeuchi M."/>
            <person name="Kobayashi T."/>
            <person name="Koike H."/>
            <person name="Abe K."/>
            <person name="Asai K."/>
            <person name="Arita M."/>
            <person name="Fujita N."/>
            <person name="Fukuda K."/>
            <person name="Higa K."/>
            <person name="Horikawa H."/>
            <person name="Ishikawa T."/>
            <person name="Jinno K."/>
            <person name="Kato Y."/>
            <person name="Kirimura K."/>
            <person name="Mizutani O."/>
            <person name="Nakasone K."/>
            <person name="Sano M."/>
            <person name="Shiraishi Y."/>
            <person name="Tsukahara M."/>
            <person name="Gomi K."/>
        </authorList>
    </citation>
    <scope>NUCLEOTIDE SEQUENCE [LARGE SCALE GENOMIC DNA]</scope>
    <source>
        <strain evidence="2 3">RIB 2604</strain>
    </source>
</reference>
<sequence length="783" mass="86310">MKLVAALRSIAVHGCREGRISPTELFARLALWDSPARIPRHSESMTSPGDAAPVKPPPSFSPGVPRVASKSRYPNQRRDSSPALDADLVDSRIRSPTPPLTATTAELPIRSASPRAPSFRSSTPQLARSSLGSPVEGRFDGAEEIRSLIIRSFSPVVGVYASADTDELVRQKGFAGGFWELIRPFGENVPGKLVIRDSVGSSRGWEDYGVRFVNLASNSPPPTNSSSGRNPSLVQVEEVLEKQLGTTDDPLGGSMRPRDFLNFPTTSPLYKVFLRHLLSISSATPHETFRHPVASVIAISSRNTAPLETLRQLYADTSNGPRRLPDWCHSEYLRYYVLVHDEDRDDIAESTKLYDQMKRHFGLHCHLLRLRSNQCVVTDDDSVQVPECEWLSPTERLSGGAEPLVDLDNNGLYLFDSDIMAIKAFIRELVAQSVIPFMENRVAVWNDQVASRRRGISGRFMSMSRRWAGFGTGSRSSLTSGGASGNYDVAHGYYRPDTPEALLRKMADFAFMLRDWKLSASTYELLRSDYANDKAWKYHAGAYEMCAVSMLLNPAAMGTKVKLDGIDQMFDTACYSYLTRCSDTPNALRCLTLAMELLKSRGGSAVESAARWAMRAMDLGLVGSIGQGLFSERVSACYAARSPVSGMKWGSRRRKAGMWSVFAADMWLRLGKPSLASAALEEAERLYADVLDGDGGFPMPEMQTFVDNLRHAVKVEYLEARGLDTRDEAATAEALGTEETSEKLDRRMNRKSLISNPLDSGGLGPAQGTRDDDNAANDDFERA</sequence>
<dbReference type="Pfam" id="PF12739">
    <property type="entry name" value="TRAPPC-Trs85"/>
    <property type="match status" value="1"/>
</dbReference>
<dbReference type="InterPro" id="IPR024420">
    <property type="entry name" value="TRAPP_III_complex_Trs85"/>
</dbReference>
<organism evidence="2 3">
    <name type="scientific">Aspergillus kawachii</name>
    <name type="common">White koji mold</name>
    <name type="synonym">Aspergillus awamori var. kawachi</name>
    <dbReference type="NCBI Taxonomy" id="1069201"/>
    <lineage>
        <taxon>Eukaryota</taxon>
        <taxon>Fungi</taxon>
        <taxon>Dikarya</taxon>
        <taxon>Ascomycota</taxon>
        <taxon>Pezizomycotina</taxon>
        <taxon>Eurotiomycetes</taxon>
        <taxon>Eurotiomycetidae</taxon>
        <taxon>Eurotiales</taxon>
        <taxon>Aspergillaceae</taxon>
        <taxon>Aspergillus</taxon>
        <taxon>Aspergillus subgen. Circumdati</taxon>
    </lineage>
</organism>
<dbReference type="PANTHER" id="PTHR12975:SF6">
    <property type="entry name" value="TRAFFICKING PROTEIN PARTICLE COMPLEX SUBUNIT 8"/>
    <property type="match status" value="1"/>
</dbReference>
<evidence type="ECO:0000313" key="3">
    <source>
        <dbReference type="Proteomes" id="UP000075230"/>
    </source>
</evidence>
<accession>A0A146FL64</accession>
<name>A0A146FL64_ASPKA</name>
<dbReference type="VEuPathDB" id="FungiDB:ASPFODRAFT_133147"/>
<dbReference type="EMBL" id="BCWF01000020">
    <property type="protein sequence ID" value="GAT26169.1"/>
    <property type="molecule type" value="Genomic_DNA"/>
</dbReference>
<feature type="region of interest" description="Disordered" evidence="1">
    <location>
        <begin position="40"/>
        <end position="134"/>
    </location>
</feature>
<gene>
    <name evidence="2" type="ORF">RIB2604_02007490</name>
</gene>
<dbReference type="AlphaFoldDB" id="A0A146FL64"/>
<reference evidence="3" key="2">
    <citation type="submission" date="2016-02" db="EMBL/GenBank/DDBJ databases">
        <title>Genome sequencing of Aspergillus luchuensis NBRC 4314.</title>
        <authorList>
            <person name="Yamada O."/>
        </authorList>
    </citation>
    <scope>NUCLEOTIDE SEQUENCE [LARGE SCALE GENOMIC DNA]</scope>
    <source>
        <strain evidence="3">RIB 2604</strain>
    </source>
</reference>
<feature type="compositionally biased region" description="Low complexity" evidence="1">
    <location>
        <begin position="100"/>
        <end position="122"/>
    </location>
</feature>
<protein>
    <submittedName>
        <fullName evidence="2">TRAPP complex protein TRS85</fullName>
    </submittedName>
</protein>
<dbReference type="PANTHER" id="PTHR12975">
    <property type="entry name" value="TRANSPORT PROTEIN TRAPP"/>
    <property type="match status" value="1"/>
</dbReference>
<evidence type="ECO:0000256" key="1">
    <source>
        <dbReference type="SAM" id="MobiDB-lite"/>
    </source>
</evidence>
<evidence type="ECO:0000313" key="2">
    <source>
        <dbReference type="EMBL" id="GAT26169.1"/>
    </source>
</evidence>
<feature type="compositionally biased region" description="Basic and acidic residues" evidence="1">
    <location>
        <begin position="769"/>
        <end position="783"/>
    </location>
</feature>
<dbReference type="Proteomes" id="UP000075230">
    <property type="component" value="Unassembled WGS sequence"/>
</dbReference>
<comment type="caution">
    <text evidence="2">The sequence shown here is derived from an EMBL/GenBank/DDBJ whole genome shotgun (WGS) entry which is preliminary data.</text>
</comment>
<feature type="compositionally biased region" description="Polar residues" evidence="1">
    <location>
        <begin position="123"/>
        <end position="132"/>
    </location>
</feature>
<dbReference type="GO" id="GO:1990072">
    <property type="term" value="C:TRAPPIII protein complex"/>
    <property type="evidence" value="ECO:0007669"/>
    <property type="project" value="TreeGrafter"/>
</dbReference>
<feature type="region of interest" description="Disordered" evidence="1">
    <location>
        <begin position="733"/>
        <end position="783"/>
    </location>
</feature>
<proteinExistence type="predicted"/>